<keyword evidence="2" id="KW-1185">Reference proteome</keyword>
<protein>
    <submittedName>
        <fullName evidence="3">Secreted protein</fullName>
    </submittedName>
</protein>
<dbReference type="AlphaFoldDB" id="A0A0K0DJP3"/>
<reference evidence="3" key="2">
    <citation type="submission" date="2017-02" db="UniProtKB">
        <authorList>
            <consortium name="WormBaseParasite"/>
        </authorList>
    </citation>
    <scope>IDENTIFICATION</scope>
</reference>
<keyword evidence="1" id="KW-0732">Signal</keyword>
<organism evidence="2 3">
    <name type="scientific">Angiostrongylus cantonensis</name>
    <name type="common">Rat lungworm</name>
    <dbReference type="NCBI Taxonomy" id="6313"/>
    <lineage>
        <taxon>Eukaryota</taxon>
        <taxon>Metazoa</taxon>
        <taxon>Ecdysozoa</taxon>
        <taxon>Nematoda</taxon>
        <taxon>Chromadorea</taxon>
        <taxon>Rhabditida</taxon>
        <taxon>Rhabditina</taxon>
        <taxon>Rhabditomorpha</taxon>
        <taxon>Strongyloidea</taxon>
        <taxon>Metastrongylidae</taxon>
        <taxon>Angiostrongylus</taxon>
    </lineage>
</organism>
<dbReference type="WBParaSite" id="ACAC_0001165401-mRNA-1">
    <property type="protein sequence ID" value="ACAC_0001165401-mRNA-1"/>
    <property type="gene ID" value="ACAC_0001165401"/>
</dbReference>
<proteinExistence type="predicted"/>
<evidence type="ECO:0000256" key="1">
    <source>
        <dbReference type="SAM" id="SignalP"/>
    </source>
</evidence>
<feature type="chain" id="PRO_5012023108" evidence="1">
    <location>
        <begin position="16"/>
        <end position="149"/>
    </location>
</feature>
<evidence type="ECO:0000313" key="3">
    <source>
        <dbReference type="WBParaSite" id="ACAC_0001165401-mRNA-1"/>
    </source>
</evidence>
<accession>A0A0K0DJP3</accession>
<evidence type="ECO:0000313" key="2">
    <source>
        <dbReference type="Proteomes" id="UP000035642"/>
    </source>
</evidence>
<sequence>MKVFVLACLASFVGATTLNNQAPRIKRSSSEGSFEEKLKEGNELLKNEPNANDTMELLRKLHNMEEEIKDDLAGSEKPSPEVLKAIEDYAKTVQNHKGDSIPEINAHNKVGSALFQGDMILTKEQADEILEDVKEDVANHKKQGTRSPE</sequence>
<dbReference type="Proteomes" id="UP000035642">
    <property type="component" value="Unassembled WGS sequence"/>
</dbReference>
<name>A0A0K0DJP3_ANGCA</name>
<reference evidence="2" key="1">
    <citation type="submission" date="2012-09" db="EMBL/GenBank/DDBJ databases">
        <authorList>
            <person name="Martin A.A."/>
        </authorList>
    </citation>
    <scope>NUCLEOTIDE SEQUENCE</scope>
</reference>
<feature type="signal peptide" evidence="1">
    <location>
        <begin position="1"/>
        <end position="15"/>
    </location>
</feature>